<dbReference type="GO" id="GO:0016987">
    <property type="term" value="F:sigma factor activity"/>
    <property type="evidence" value="ECO:0007669"/>
    <property type="project" value="UniProtKB-KW"/>
</dbReference>
<sequence>MAVVGVAGYLPAQRSRRAERTLEREFEAFADAAAPRLWRTAYLMCHDWHLAQDLTQVTLTRMYVNWDRIGRSVDVEAYSRKVLVNALFDHRRRRSSGEVAVPRPRMPESADGSGDPELRVTLLEALRALSERDRAIVVLRYWEDHSVQAVAEMLDLSVAVVKSQSMRSLARLRRLLGAAPDFD</sequence>
<dbReference type="Gene3D" id="1.10.1740.10">
    <property type="match status" value="1"/>
</dbReference>
<dbReference type="InterPro" id="IPR039425">
    <property type="entry name" value="RNA_pol_sigma-70-like"/>
</dbReference>
<dbReference type="AlphaFoldDB" id="A0A8J3YMF3"/>
<dbReference type="Pfam" id="PF08281">
    <property type="entry name" value="Sigma70_r4_2"/>
    <property type="match status" value="1"/>
</dbReference>
<keyword evidence="2" id="KW-0805">Transcription regulation</keyword>
<evidence type="ECO:0000256" key="1">
    <source>
        <dbReference type="ARBA" id="ARBA00010641"/>
    </source>
</evidence>
<keyword evidence="4" id="KW-0238">DNA-binding</keyword>
<dbReference type="Gene3D" id="1.10.10.10">
    <property type="entry name" value="Winged helix-like DNA-binding domain superfamily/Winged helix DNA-binding domain"/>
    <property type="match status" value="1"/>
</dbReference>
<organism evidence="8 9">
    <name type="scientific">Virgisporangium aliadipatigenens</name>
    <dbReference type="NCBI Taxonomy" id="741659"/>
    <lineage>
        <taxon>Bacteria</taxon>
        <taxon>Bacillati</taxon>
        <taxon>Actinomycetota</taxon>
        <taxon>Actinomycetes</taxon>
        <taxon>Micromonosporales</taxon>
        <taxon>Micromonosporaceae</taxon>
        <taxon>Virgisporangium</taxon>
    </lineage>
</organism>
<reference evidence="8" key="1">
    <citation type="submission" date="2021-01" db="EMBL/GenBank/DDBJ databases">
        <title>Whole genome shotgun sequence of Virgisporangium aliadipatigenens NBRC 105644.</title>
        <authorList>
            <person name="Komaki H."/>
            <person name="Tamura T."/>
        </authorList>
    </citation>
    <scope>NUCLEOTIDE SEQUENCE</scope>
    <source>
        <strain evidence="8">NBRC 105644</strain>
    </source>
</reference>
<evidence type="ECO:0000256" key="5">
    <source>
        <dbReference type="ARBA" id="ARBA00023163"/>
    </source>
</evidence>
<dbReference type="Pfam" id="PF04542">
    <property type="entry name" value="Sigma70_r2"/>
    <property type="match status" value="1"/>
</dbReference>
<keyword evidence="9" id="KW-1185">Reference proteome</keyword>
<dbReference type="InterPro" id="IPR007627">
    <property type="entry name" value="RNA_pol_sigma70_r2"/>
</dbReference>
<dbReference type="NCBIfam" id="TIGR02937">
    <property type="entry name" value="sigma70-ECF"/>
    <property type="match status" value="1"/>
</dbReference>
<accession>A0A8J3YMF3</accession>
<dbReference type="Proteomes" id="UP000619260">
    <property type="component" value="Unassembled WGS sequence"/>
</dbReference>
<keyword evidence="5" id="KW-0804">Transcription</keyword>
<dbReference type="GO" id="GO:0006352">
    <property type="term" value="P:DNA-templated transcription initiation"/>
    <property type="evidence" value="ECO:0007669"/>
    <property type="project" value="InterPro"/>
</dbReference>
<evidence type="ECO:0000313" key="8">
    <source>
        <dbReference type="EMBL" id="GIJ48199.1"/>
    </source>
</evidence>
<dbReference type="InterPro" id="IPR013324">
    <property type="entry name" value="RNA_pol_sigma_r3/r4-like"/>
</dbReference>
<evidence type="ECO:0000256" key="2">
    <source>
        <dbReference type="ARBA" id="ARBA00023015"/>
    </source>
</evidence>
<evidence type="ECO:0000259" key="7">
    <source>
        <dbReference type="Pfam" id="PF08281"/>
    </source>
</evidence>
<proteinExistence type="inferred from homology"/>
<dbReference type="InterPro" id="IPR036388">
    <property type="entry name" value="WH-like_DNA-bd_sf"/>
</dbReference>
<dbReference type="CDD" id="cd06171">
    <property type="entry name" value="Sigma70_r4"/>
    <property type="match status" value="1"/>
</dbReference>
<feature type="domain" description="RNA polymerase sigma factor 70 region 4 type 2" evidence="7">
    <location>
        <begin position="121"/>
        <end position="172"/>
    </location>
</feature>
<name>A0A8J3YMF3_9ACTN</name>
<dbReference type="InterPro" id="IPR013325">
    <property type="entry name" value="RNA_pol_sigma_r2"/>
</dbReference>
<keyword evidence="3" id="KW-0731">Sigma factor</keyword>
<evidence type="ECO:0000256" key="3">
    <source>
        <dbReference type="ARBA" id="ARBA00023082"/>
    </source>
</evidence>
<dbReference type="SUPFAM" id="SSF88659">
    <property type="entry name" value="Sigma3 and sigma4 domains of RNA polymerase sigma factors"/>
    <property type="match status" value="1"/>
</dbReference>
<feature type="domain" description="RNA polymerase sigma-70 region 2" evidence="6">
    <location>
        <begin position="33"/>
        <end position="95"/>
    </location>
</feature>
<dbReference type="RefSeq" id="WP_203901690.1">
    <property type="nucleotide sequence ID" value="NZ_BOPF01000019.1"/>
</dbReference>
<comment type="similarity">
    <text evidence="1">Belongs to the sigma-70 factor family. ECF subfamily.</text>
</comment>
<comment type="caution">
    <text evidence="8">The sequence shown here is derived from an EMBL/GenBank/DDBJ whole genome shotgun (WGS) entry which is preliminary data.</text>
</comment>
<evidence type="ECO:0000313" key="9">
    <source>
        <dbReference type="Proteomes" id="UP000619260"/>
    </source>
</evidence>
<dbReference type="InterPro" id="IPR014325">
    <property type="entry name" value="RNA_pol_sigma-E_actinobac"/>
</dbReference>
<dbReference type="PANTHER" id="PTHR43133">
    <property type="entry name" value="RNA POLYMERASE ECF-TYPE SIGMA FACTO"/>
    <property type="match status" value="1"/>
</dbReference>
<evidence type="ECO:0000256" key="4">
    <source>
        <dbReference type="ARBA" id="ARBA00023125"/>
    </source>
</evidence>
<dbReference type="NCBIfam" id="TIGR02983">
    <property type="entry name" value="SigE-fam_strep"/>
    <property type="match status" value="1"/>
</dbReference>
<dbReference type="InterPro" id="IPR013249">
    <property type="entry name" value="RNA_pol_sigma70_r4_t2"/>
</dbReference>
<dbReference type="InterPro" id="IPR014284">
    <property type="entry name" value="RNA_pol_sigma-70_dom"/>
</dbReference>
<gene>
    <name evidence="8" type="ORF">Val02_50850</name>
</gene>
<dbReference type="PANTHER" id="PTHR43133:SF50">
    <property type="entry name" value="ECF RNA POLYMERASE SIGMA FACTOR SIGM"/>
    <property type="match status" value="1"/>
</dbReference>
<dbReference type="EMBL" id="BOPF01000019">
    <property type="protein sequence ID" value="GIJ48199.1"/>
    <property type="molecule type" value="Genomic_DNA"/>
</dbReference>
<dbReference type="SUPFAM" id="SSF88946">
    <property type="entry name" value="Sigma2 domain of RNA polymerase sigma factors"/>
    <property type="match status" value="1"/>
</dbReference>
<dbReference type="GO" id="GO:0003677">
    <property type="term" value="F:DNA binding"/>
    <property type="evidence" value="ECO:0007669"/>
    <property type="project" value="UniProtKB-KW"/>
</dbReference>
<evidence type="ECO:0000259" key="6">
    <source>
        <dbReference type="Pfam" id="PF04542"/>
    </source>
</evidence>
<protein>
    <submittedName>
        <fullName evidence="8">RNA polymerase sigma24 factor</fullName>
    </submittedName>
</protein>